<evidence type="ECO:0000313" key="2">
    <source>
        <dbReference type="EMBL" id="SFM15825.1"/>
    </source>
</evidence>
<dbReference type="EMBL" id="FOUF01000008">
    <property type="protein sequence ID" value="SFM15825.1"/>
    <property type="molecule type" value="Genomic_DNA"/>
</dbReference>
<gene>
    <name evidence="2" type="ORF">SAMN05421880_10833</name>
</gene>
<keyword evidence="3" id="KW-1185">Reference proteome</keyword>
<feature type="transmembrane region" description="Helical" evidence="1">
    <location>
        <begin position="12"/>
        <end position="34"/>
    </location>
</feature>
<accession>A0A1I4NKC9</accession>
<dbReference type="Proteomes" id="UP000199561">
    <property type="component" value="Unassembled WGS sequence"/>
</dbReference>
<name>A0A1I4NKC9_9PROT</name>
<dbReference type="InterPro" id="IPR045584">
    <property type="entry name" value="Pilin-like"/>
</dbReference>
<dbReference type="SUPFAM" id="SSF54523">
    <property type="entry name" value="Pili subunits"/>
    <property type="match status" value="1"/>
</dbReference>
<protein>
    <submittedName>
        <fullName evidence="2">Type IV pilus assembly protein PilW</fullName>
    </submittedName>
</protein>
<dbReference type="AlphaFoldDB" id="A0A1I4NKC9"/>
<dbReference type="InterPro" id="IPR032092">
    <property type="entry name" value="PilW"/>
</dbReference>
<dbReference type="Pfam" id="PF07963">
    <property type="entry name" value="N_methyl"/>
    <property type="match status" value="1"/>
</dbReference>
<evidence type="ECO:0000313" key="3">
    <source>
        <dbReference type="Proteomes" id="UP000199561"/>
    </source>
</evidence>
<keyword evidence="1" id="KW-0812">Transmembrane</keyword>
<dbReference type="STRING" id="52442.SAMN05421880_10833"/>
<dbReference type="PROSITE" id="PS00409">
    <property type="entry name" value="PROKAR_NTER_METHYL"/>
    <property type="match status" value="1"/>
</dbReference>
<sequence length="340" mass="36891">MKQMATKQQGFTLVELMIAMTIGLILLGGVITILTSSQQVYRVNDALARMQENARYAFQVLARDIRMAGYFGCAGNGTPVVNTLNNPDSFLWKLGQAIDGFEATSSTAWTPVLPEGAIPSPLGGRDIIVVRGVEGSETKVLQHPGGSPPGSANLKVSVGSGLQTDDIVLVTDCQASAIFQITNISTSSGQDNIVHNTGMPTANTPGNFTKDLRKEFTGGELIKVSTRSYFIRLIDGLPALYRKIGTRNAEELVRGVEDMQIEYGEDLNGDWTADIYRSADLVTNWQSVVSVRISLLLQTTENNIASQPQPYTFNGTTVTPTDRRLRQAFTTVVALRNRAT</sequence>
<keyword evidence="1" id="KW-0472">Membrane</keyword>
<dbReference type="NCBIfam" id="TIGR02532">
    <property type="entry name" value="IV_pilin_GFxxxE"/>
    <property type="match status" value="1"/>
</dbReference>
<evidence type="ECO:0000256" key="1">
    <source>
        <dbReference type="SAM" id="Phobius"/>
    </source>
</evidence>
<proteinExistence type="predicted"/>
<dbReference type="InterPro" id="IPR012902">
    <property type="entry name" value="N_methyl_site"/>
</dbReference>
<dbReference type="GO" id="GO:0043683">
    <property type="term" value="P:type IV pilus assembly"/>
    <property type="evidence" value="ECO:0007669"/>
    <property type="project" value="InterPro"/>
</dbReference>
<dbReference type="Pfam" id="PF16074">
    <property type="entry name" value="PilW"/>
    <property type="match status" value="1"/>
</dbReference>
<organism evidence="2 3">
    <name type="scientific">Nitrosomonas nitrosa</name>
    <dbReference type="NCBI Taxonomy" id="52442"/>
    <lineage>
        <taxon>Bacteria</taxon>
        <taxon>Pseudomonadati</taxon>
        <taxon>Pseudomonadota</taxon>
        <taxon>Betaproteobacteria</taxon>
        <taxon>Nitrosomonadales</taxon>
        <taxon>Nitrosomonadaceae</taxon>
        <taxon>Nitrosomonas</taxon>
    </lineage>
</organism>
<reference evidence="2 3" key="1">
    <citation type="submission" date="2016-10" db="EMBL/GenBank/DDBJ databases">
        <authorList>
            <person name="de Groot N.N."/>
        </authorList>
    </citation>
    <scope>NUCLEOTIDE SEQUENCE [LARGE SCALE GENOMIC DNA]</scope>
    <source>
        <strain evidence="2 3">Nm146</strain>
    </source>
</reference>
<keyword evidence="1" id="KW-1133">Transmembrane helix</keyword>